<dbReference type="Gene3D" id="1.25.40.20">
    <property type="entry name" value="Ankyrin repeat-containing domain"/>
    <property type="match status" value="5"/>
</dbReference>
<evidence type="ECO:0000313" key="2">
    <source>
        <dbReference type="Proteomes" id="UP000694865"/>
    </source>
</evidence>
<dbReference type="RefSeq" id="XP_006815106.1">
    <property type="nucleotide sequence ID" value="XM_006815043.1"/>
</dbReference>
<keyword evidence="2" id="KW-1185">Reference proteome</keyword>
<feature type="repeat" description="ANK" evidence="1">
    <location>
        <begin position="144"/>
        <end position="176"/>
    </location>
</feature>
<dbReference type="InterPro" id="IPR039788">
    <property type="entry name" value="NOL4/NOL4L"/>
</dbReference>
<dbReference type="Pfam" id="PF13637">
    <property type="entry name" value="Ank_4"/>
    <property type="match status" value="1"/>
</dbReference>
<dbReference type="PROSITE" id="PS50297">
    <property type="entry name" value="ANK_REP_REGION"/>
    <property type="match status" value="5"/>
</dbReference>
<evidence type="ECO:0000256" key="1">
    <source>
        <dbReference type="PROSITE-ProRule" id="PRU00023"/>
    </source>
</evidence>
<name>A0ABM0M515_SACKO</name>
<dbReference type="SUPFAM" id="SSF52540">
    <property type="entry name" value="P-loop containing nucleoside triphosphate hydrolases"/>
    <property type="match status" value="1"/>
</dbReference>
<dbReference type="InterPro" id="IPR036770">
    <property type="entry name" value="Ankyrin_rpt-contain_sf"/>
</dbReference>
<dbReference type="PROSITE" id="PS50088">
    <property type="entry name" value="ANK_REPEAT"/>
    <property type="match status" value="5"/>
</dbReference>
<dbReference type="Gene3D" id="3.40.50.300">
    <property type="entry name" value="P-loop containing nucleotide triphosphate hydrolases"/>
    <property type="match status" value="1"/>
</dbReference>
<protein>
    <submittedName>
        <fullName evidence="3">Death-associated protein kinase 1-like</fullName>
    </submittedName>
</protein>
<organism evidence="2 3">
    <name type="scientific">Saccoglossus kowalevskii</name>
    <name type="common">Acorn worm</name>
    <dbReference type="NCBI Taxonomy" id="10224"/>
    <lineage>
        <taxon>Eukaryota</taxon>
        <taxon>Metazoa</taxon>
        <taxon>Hemichordata</taxon>
        <taxon>Enteropneusta</taxon>
        <taxon>Harrimaniidae</taxon>
        <taxon>Saccoglossus</taxon>
    </lineage>
</organism>
<dbReference type="PRINTS" id="PR01415">
    <property type="entry name" value="ANKYRIN"/>
</dbReference>
<dbReference type="Pfam" id="PF12796">
    <property type="entry name" value="Ank_2"/>
    <property type="match status" value="2"/>
</dbReference>
<dbReference type="SUPFAM" id="SSF48403">
    <property type="entry name" value="Ankyrin repeat"/>
    <property type="match status" value="1"/>
</dbReference>
<feature type="repeat" description="ANK" evidence="1">
    <location>
        <begin position="177"/>
        <end position="209"/>
    </location>
</feature>
<feature type="repeat" description="ANK" evidence="1">
    <location>
        <begin position="46"/>
        <end position="78"/>
    </location>
</feature>
<reference evidence="3" key="1">
    <citation type="submission" date="2025-08" db="UniProtKB">
        <authorList>
            <consortium name="RefSeq"/>
        </authorList>
    </citation>
    <scope>IDENTIFICATION</scope>
    <source>
        <tissue evidence="3">Testes</tissue>
    </source>
</reference>
<dbReference type="PANTHER" id="PTHR12449:SF18">
    <property type="entry name" value="DEATH DOMAIN-CONTAINING PROTEIN"/>
    <property type="match status" value="1"/>
</dbReference>
<accession>A0ABM0M515</accession>
<dbReference type="CDD" id="cd00882">
    <property type="entry name" value="Ras_like_GTPase"/>
    <property type="match status" value="1"/>
</dbReference>
<gene>
    <name evidence="3" type="primary">LOC102810199</name>
</gene>
<dbReference type="PANTHER" id="PTHR12449">
    <property type="entry name" value="DEATH DOMAIN-CONTAINING PROTEIN"/>
    <property type="match status" value="1"/>
</dbReference>
<dbReference type="SMART" id="SM00248">
    <property type="entry name" value="ANK"/>
    <property type="match status" value="7"/>
</dbReference>
<dbReference type="GeneID" id="102810199"/>
<keyword evidence="1" id="KW-0040">ANK repeat</keyword>
<dbReference type="InterPro" id="IPR027417">
    <property type="entry name" value="P-loop_NTPase"/>
</dbReference>
<feature type="repeat" description="ANK" evidence="1">
    <location>
        <begin position="111"/>
        <end position="143"/>
    </location>
</feature>
<dbReference type="Proteomes" id="UP000694865">
    <property type="component" value="Unplaced"/>
</dbReference>
<proteinExistence type="predicted"/>
<sequence length="1018" mass="115164">MNVRLNGGFRRKYNTVYAAARKNDIDGVKRLLAAGRPVDEPDANYYNQTALHYAARHGYTAIAEVLINAKANVNAADSLWKLTPLHLVGANASVAELLLNNGADISAVDDRKDTPLHSAARNGHTLTVKTLLDKGANVNAVNTNGNTPLHSASRNGHILTVETLINKRANVNAVNAAQRAPLHCAAWYGKIPIVDLLLNNGANPNIVEDIGNTPLMRACYGNSLDVVKLLLSKSADVSHRNKKQENALFAIIDVYSPFLTTSQDKCNALNIMTILLDNNIDMITPNKDGKTPIEYVRSKIGTESDLMDEYFKGAEILLMKVKAARVYKELKTEPGIPIDTSKLLLCGDGGAGKTTLKNSLLKTSESKAGPAPGEDKYVLTPGIDISKEELPGVGKMVILDMAGQESYFCSHAMFLHANKATIIAMYQVCDFVSGKVTRPLDILEREMNRIINWFQMLKVRNPSCLSGVKLTVILVASRGDWAEQFNYQSEAIKMAQTIKEEVIKIFGHYINVIDKVLVLNAHDYDSSSMDALRLLLKNRKEQVIEISEPMPAICAKILHMKEKWIEERKLFPVMYWTDFVINVKQDINSSIEEDFLRKATEYLYDYGEILFIRSTKSNMEDVIILDSQWFCHRIIGPLMATDLFVQYTKKLKKQTVYTFDDIKDVLVKEANMDLLINLLSQFEIIVPLGEDDYGGGHEGKYIIPNLLSVDMPQDQWKKEHETNFYFGRRFQCKSFADMFSPNFFPQLQARLHDLYTKLKRPPSGIWKNGIKVSDIVEALVFLSADKRAVNIAVRCERRNQHGECYSLMKKVTITIRQVLHATSPGADVEFHILSAYSLRNHHDLNKVVSYPIEQILQAEDMKTTMYNENIGIEEEVSDLLVPGFDLTILKEYGIQCDVKWMKHQARRKLVNQLELEIPNGRDHRLLAEYMGIDDSGRRTMAARAYRLDRDVTDQLLDKWSENWTARKRNNPTTRSTHGKVYYESSIKNLLEINNMYLENDIVKSTIEDMIEYPEGKPL</sequence>
<evidence type="ECO:0000313" key="3">
    <source>
        <dbReference type="RefSeq" id="XP_006815106.1"/>
    </source>
</evidence>
<feature type="repeat" description="ANK" evidence="1">
    <location>
        <begin position="210"/>
        <end position="242"/>
    </location>
</feature>
<dbReference type="InterPro" id="IPR002110">
    <property type="entry name" value="Ankyrin_rpt"/>
</dbReference>